<evidence type="ECO:0000313" key="1">
    <source>
        <dbReference type="EMBL" id="RSL46486.1"/>
    </source>
</evidence>
<sequence length="80" mass="9327">MGIPLQVFQTLTVTYPSDRSLLQRLKNAKRVSYVPAPWRATRCDWWGLPARKFALDTRREMEHSHEHNDDGFVLSSVLDN</sequence>
<keyword evidence="2" id="KW-1185">Reference proteome</keyword>
<organism evidence="1 2">
    <name type="scientific">Fusarium duplospermum</name>
    <dbReference type="NCBI Taxonomy" id="1325734"/>
    <lineage>
        <taxon>Eukaryota</taxon>
        <taxon>Fungi</taxon>
        <taxon>Dikarya</taxon>
        <taxon>Ascomycota</taxon>
        <taxon>Pezizomycotina</taxon>
        <taxon>Sordariomycetes</taxon>
        <taxon>Hypocreomycetidae</taxon>
        <taxon>Hypocreales</taxon>
        <taxon>Nectriaceae</taxon>
        <taxon>Fusarium</taxon>
        <taxon>Fusarium solani species complex</taxon>
    </lineage>
</organism>
<dbReference type="AlphaFoldDB" id="A0A428P0A0"/>
<comment type="caution">
    <text evidence="1">The sequence shown here is derived from an EMBL/GenBank/DDBJ whole genome shotgun (WGS) entry which is preliminary data.</text>
</comment>
<gene>
    <name evidence="1" type="ORF">CEP54_013822</name>
</gene>
<proteinExistence type="predicted"/>
<evidence type="ECO:0000313" key="2">
    <source>
        <dbReference type="Proteomes" id="UP000288168"/>
    </source>
</evidence>
<dbReference type="EMBL" id="NKCI01000237">
    <property type="protein sequence ID" value="RSL46486.1"/>
    <property type="molecule type" value="Genomic_DNA"/>
</dbReference>
<accession>A0A428P0A0</accession>
<dbReference type="Proteomes" id="UP000288168">
    <property type="component" value="Unassembled WGS sequence"/>
</dbReference>
<protein>
    <submittedName>
        <fullName evidence="1">Uncharacterized protein</fullName>
    </submittedName>
</protein>
<reference evidence="1 2" key="1">
    <citation type="submission" date="2017-06" db="EMBL/GenBank/DDBJ databases">
        <title>Comparative genomic analysis of Ambrosia Fusariam Clade fungi.</title>
        <authorList>
            <person name="Stajich J.E."/>
            <person name="Carrillo J."/>
            <person name="Kijimoto T."/>
            <person name="Eskalen A."/>
            <person name="O'Donnell K."/>
            <person name="Kasson M."/>
        </authorList>
    </citation>
    <scope>NUCLEOTIDE SEQUENCE [LARGE SCALE GENOMIC DNA]</scope>
    <source>
        <strain evidence="1 2">NRRL62584</strain>
    </source>
</reference>
<name>A0A428P0A0_9HYPO</name>